<reference evidence="1" key="1">
    <citation type="journal article" date="2015" name="Nature">
        <title>Complex archaea that bridge the gap between prokaryotes and eukaryotes.</title>
        <authorList>
            <person name="Spang A."/>
            <person name="Saw J.H."/>
            <person name="Jorgensen S.L."/>
            <person name="Zaremba-Niedzwiedzka K."/>
            <person name="Martijn J."/>
            <person name="Lind A.E."/>
            <person name="van Eijk R."/>
            <person name="Schleper C."/>
            <person name="Guy L."/>
            <person name="Ettema T.J."/>
        </authorList>
    </citation>
    <scope>NUCLEOTIDE SEQUENCE</scope>
</reference>
<organism evidence="1">
    <name type="scientific">marine sediment metagenome</name>
    <dbReference type="NCBI Taxonomy" id="412755"/>
    <lineage>
        <taxon>unclassified sequences</taxon>
        <taxon>metagenomes</taxon>
        <taxon>ecological metagenomes</taxon>
    </lineage>
</organism>
<accession>A0A0F8YP84</accession>
<protein>
    <submittedName>
        <fullName evidence="1">Uncharacterized protein</fullName>
    </submittedName>
</protein>
<dbReference type="AlphaFoldDB" id="A0A0F8YP84"/>
<sequence length="66" mass="7786">MNYLKHKFVIEDMDTGDKTFVSTFDRYLTLSKDEKEIAHTFVNCGDDYVCMGRLVARKQDSFELIR</sequence>
<evidence type="ECO:0000313" key="1">
    <source>
        <dbReference type="EMBL" id="KKK75545.1"/>
    </source>
</evidence>
<proteinExistence type="predicted"/>
<name>A0A0F8YP84_9ZZZZ</name>
<gene>
    <name evidence="1" type="ORF">LCGC14_2872650</name>
</gene>
<comment type="caution">
    <text evidence="1">The sequence shown here is derived from an EMBL/GenBank/DDBJ whole genome shotgun (WGS) entry which is preliminary data.</text>
</comment>
<dbReference type="EMBL" id="LAZR01055817">
    <property type="protein sequence ID" value="KKK75545.1"/>
    <property type="molecule type" value="Genomic_DNA"/>
</dbReference>